<feature type="transmembrane region" description="Helical" evidence="1">
    <location>
        <begin position="16"/>
        <end position="39"/>
    </location>
</feature>
<keyword evidence="1" id="KW-1133">Transmembrane helix</keyword>
<evidence type="ECO:0000256" key="1">
    <source>
        <dbReference type="SAM" id="Phobius"/>
    </source>
</evidence>
<keyword evidence="1" id="KW-0812">Transmembrane</keyword>
<dbReference type="RefSeq" id="WP_268610611.1">
    <property type="nucleotide sequence ID" value="NZ_CP113797.1"/>
</dbReference>
<name>A0A9E8ZD55_9CYAN</name>
<protein>
    <submittedName>
        <fullName evidence="2">Uncharacterized protein</fullName>
    </submittedName>
</protein>
<sequence length="128" mass="14574">MRRAGNQWLGTLGIEFWLPLPILAFLFWLSCSLITVEVLSRPYSTKERLQADTQLEVRVSVNIATIQAVIDQSEDLTRVEVITADSSLRRLEFEFPVTEFAEVEATLGKELGLSTEEVRQLVRYTVVD</sequence>
<reference evidence="2" key="1">
    <citation type="submission" date="2022-12" db="EMBL/GenBank/DDBJ databases">
        <title>Polyphasic identification of a Novel Hot-Spring Cyanobacterium Ocullathermofonsia sinensis gen nov. sp. nov. and Genomic Insights on its Adaptations to the Thermal Habitat.</title>
        <authorList>
            <person name="Daroch M."/>
            <person name="Tang J."/>
            <person name="Jiang Y."/>
        </authorList>
    </citation>
    <scope>NUCLEOTIDE SEQUENCE</scope>
    <source>
        <strain evidence="2">PKUAC-SCTA174</strain>
    </source>
</reference>
<keyword evidence="3" id="KW-1185">Reference proteome</keyword>
<keyword evidence="1" id="KW-0472">Membrane</keyword>
<accession>A0A9E8ZD55</accession>
<organism evidence="2 3">
    <name type="scientific">Thermocoleostomius sinensis A174</name>
    <dbReference type="NCBI Taxonomy" id="2016057"/>
    <lineage>
        <taxon>Bacteria</taxon>
        <taxon>Bacillati</taxon>
        <taxon>Cyanobacteriota</taxon>
        <taxon>Cyanophyceae</taxon>
        <taxon>Oculatellales</taxon>
        <taxon>Oculatellaceae</taxon>
        <taxon>Thermocoleostomius</taxon>
    </lineage>
</organism>
<proteinExistence type="predicted"/>
<dbReference type="Proteomes" id="UP001163152">
    <property type="component" value="Chromosome"/>
</dbReference>
<dbReference type="AlphaFoldDB" id="A0A9E8ZD55"/>
<dbReference type="EMBL" id="CP113797">
    <property type="protein sequence ID" value="WAL60651.1"/>
    <property type="molecule type" value="Genomic_DNA"/>
</dbReference>
<evidence type="ECO:0000313" key="2">
    <source>
        <dbReference type="EMBL" id="WAL60651.1"/>
    </source>
</evidence>
<dbReference type="PROSITE" id="PS51257">
    <property type="entry name" value="PROKAR_LIPOPROTEIN"/>
    <property type="match status" value="1"/>
</dbReference>
<evidence type="ECO:0000313" key="3">
    <source>
        <dbReference type="Proteomes" id="UP001163152"/>
    </source>
</evidence>
<dbReference type="KEGG" id="tsin:OXH18_01240"/>
<gene>
    <name evidence="2" type="ORF">OXH18_01240</name>
</gene>